<accession>A0AAX6FRP4</accession>
<keyword evidence="1" id="KW-0418">Kinase</keyword>
<sequence length="412" mass="45412">MAQEGSEASVASSSPVPNWWEMHANPISSWNAINRWQQPQSNVVVSSDCNEQDISISAANSGLSMDSSSADLSGEPPENHLWNQVLFAGRSGGDLHGGHDGGGSFLEGLSSKSLQAAEMFDPACDYLKKLDSREFTNHLPVLNSLEKQLSGYSSGTIIEPERMTNLSDLVSNWSIAPPNPACSSVSLNPSMAHPYSMSNISQIKHEIPSNMQSYPDMGCYQDPLVSVSVSEPSLLKPIRSDHIGYQVGGLNDSFMGPNKYCGGMTDAPWSSNARNLSDLISFGSSLSKPAMDLGLPGLLLKEYHRNHPALRSKHTRLLHLQKEVGGIAEQVKGRRRDLKTVQRRCSRSRSTKAQMHHHSSYRPLKSSWPIELLHSNKLCHLLERPTPHPYYWKQSTASDPYKNKYSCSVILT</sequence>
<evidence type="ECO:0000313" key="1">
    <source>
        <dbReference type="EMBL" id="KAJ6819086.1"/>
    </source>
</evidence>
<dbReference type="GO" id="GO:0016301">
    <property type="term" value="F:kinase activity"/>
    <property type="evidence" value="ECO:0007669"/>
    <property type="project" value="UniProtKB-KW"/>
</dbReference>
<reference evidence="1" key="1">
    <citation type="journal article" date="2023" name="GigaByte">
        <title>Genome assembly of the bearded iris, Iris pallida Lam.</title>
        <authorList>
            <person name="Bruccoleri R.E."/>
            <person name="Oakeley E.J."/>
            <person name="Faust A.M.E."/>
            <person name="Altorfer M."/>
            <person name="Dessus-Babus S."/>
            <person name="Burckhardt D."/>
            <person name="Oertli M."/>
            <person name="Naumann U."/>
            <person name="Petersen F."/>
            <person name="Wong J."/>
        </authorList>
    </citation>
    <scope>NUCLEOTIDE SEQUENCE</scope>
    <source>
        <strain evidence="1">GSM-AAB239-AS_SAM_17_03QT</strain>
    </source>
</reference>
<proteinExistence type="predicted"/>
<organism evidence="1 2">
    <name type="scientific">Iris pallida</name>
    <name type="common">Sweet iris</name>
    <dbReference type="NCBI Taxonomy" id="29817"/>
    <lineage>
        <taxon>Eukaryota</taxon>
        <taxon>Viridiplantae</taxon>
        <taxon>Streptophyta</taxon>
        <taxon>Embryophyta</taxon>
        <taxon>Tracheophyta</taxon>
        <taxon>Spermatophyta</taxon>
        <taxon>Magnoliopsida</taxon>
        <taxon>Liliopsida</taxon>
        <taxon>Asparagales</taxon>
        <taxon>Iridaceae</taxon>
        <taxon>Iridoideae</taxon>
        <taxon>Irideae</taxon>
        <taxon>Iris</taxon>
    </lineage>
</organism>
<gene>
    <name evidence="1" type="ORF">M6B38_404780</name>
</gene>
<dbReference type="Proteomes" id="UP001140949">
    <property type="component" value="Unassembled WGS sequence"/>
</dbReference>
<comment type="caution">
    <text evidence="1">The sequence shown here is derived from an EMBL/GenBank/DDBJ whole genome shotgun (WGS) entry which is preliminary data.</text>
</comment>
<keyword evidence="2" id="KW-1185">Reference proteome</keyword>
<name>A0AAX6FRP4_IRIPA</name>
<dbReference type="AlphaFoldDB" id="A0AAX6FRP4"/>
<protein>
    <submittedName>
        <fullName evidence="1">Receptor-like protein kinase</fullName>
    </submittedName>
</protein>
<keyword evidence="1" id="KW-0808">Transferase</keyword>
<reference evidence="1" key="2">
    <citation type="submission" date="2023-04" db="EMBL/GenBank/DDBJ databases">
        <authorList>
            <person name="Bruccoleri R.E."/>
            <person name="Oakeley E.J."/>
            <person name="Faust A.-M."/>
            <person name="Dessus-Babus S."/>
            <person name="Altorfer M."/>
            <person name="Burckhardt D."/>
            <person name="Oertli M."/>
            <person name="Naumann U."/>
            <person name="Petersen F."/>
            <person name="Wong J."/>
        </authorList>
    </citation>
    <scope>NUCLEOTIDE SEQUENCE</scope>
    <source>
        <strain evidence="1">GSM-AAB239-AS_SAM_17_03QT</strain>
        <tissue evidence="1">Leaf</tissue>
    </source>
</reference>
<dbReference type="EMBL" id="JANAVB010026618">
    <property type="protein sequence ID" value="KAJ6819086.1"/>
    <property type="molecule type" value="Genomic_DNA"/>
</dbReference>
<keyword evidence="1" id="KW-0675">Receptor</keyword>
<evidence type="ECO:0000313" key="2">
    <source>
        <dbReference type="Proteomes" id="UP001140949"/>
    </source>
</evidence>